<gene>
    <name evidence="15 20" type="primary">trmD</name>
    <name evidence="21" type="ORF">EV184_105106</name>
    <name evidence="20" type="ORF">SAMCFNEI73_Ch3628</name>
</gene>
<dbReference type="Proteomes" id="UP000295043">
    <property type="component" value="Unassembled WGS sequence"/>
</dbReference>
<dbReference type="OrthoDB" id="9807416at2"/>
<reference evidence="20 22" key="1">
    <citation type="submission" date="2015-10" db="EMBL/GenBank/DDBJ databases">
        <title>Genomic differences between typical nodule nitrogen-fixing rhizobial strains and those coming from bean seeds.</title>
        <authorList>
            <person name="Peralta H."/>
            <person name="Aguilar-Vera A."/>
            <person name="Diaz R."/>
            <person name="Mora Y."/>
            <person name="Martinez-Batallar G."/>
            <person name="Salazar E."/>
            <person name="Vargas-Lagunas C."/>
            <person name="Encarnacion S."/>
            <person name="Girard L."/>
            <person name="Mora J."/>
        </authorList>
    </citation>
    <scope>NUCLEOTIDE SEQUENCE [LARGE SCALE GENOMIC DNA]</scope>
    <source>
        <strain evidence="20 22">CFNEI 73</strain>
    </source>
</reference>
<dbReference type="EMBL" id="SLVU01000005">
    <property type="protein sequence ID" value="TCN31857.1"/>
    <property type="molecule type" value="Genomic_DNA"/>
</dbReference>
<dbReference type="AlphaFoldDB" id="A0A1L3LS11"/>
<dbReference type="InterPro" id="IPR002649">
    <property type="entry name" value="tRNA_m1G_MeTrfase_TrmD"/>
</dbReference>
<dbReference type="SUPFAM" id="SSF75217">
    <property type="entry name" value="alpha/beta knot"/>
    <property type="match status" value="1"/>
</dbReference>
<keyword evidence="11 15" id="KW-0819">tRNA processing</keyword>
<evidence type="ECO:0000256" key="8">
    <source>
        <dbReference type="ARBA" id="ARBA00022603"/>
    </source>
</evidence>
<dbReference type="GO" id="GO:0005829">
    <property type="term" value="C:cytosol"/>
    <property type="evidence" value="ECO:0007669"/>
    <property type="project" value="TreeGrafter"/>
</dbReference>
<evidence type="ECO:0000256" key="3">
    <source>
        <dbReference type="ARBA" id="ARBA00007630"/>
    </source>
</evidence>
<dbReference type="InterPro" id="IPR016009">
    <property type="entry name" value="tRNA_MeTrfase_TRMD/TRM10"/>
</dbReference>
<dbReference type="STRING" id="194963.SAMCFNEI73_Ch3628"/>
<dbReference type="InterPro" id="IPR029026">
    <property type="entry name" value="tRNA_m1G_MTases_N"/>
</dbReference>
<dbReference type="CDD" id="cd18080">
    <property type="entry name" value="TrmD-like"/>
    <property type="match status" value="1"/>
</dbReference>
<keyword evidence="7 15" id="KW-0963">Cytoplasm</keyword>
<evidence type="ECO:0000313" key="22">
    <source>
        <dbReference type="Proteomes" id="UP000182306"/>
    </source>
</evidence>
<evidence type="ECO:0000313" key="23">
    <source>
        <dbReference type="Proteomes" id="UP000295043"/>
    </source>
</evidence>
<dbReference type="InterPro" id="IPR023148">
    <property type="entry name" value="tRNA_m1G_MeTrfase_C_sf"/>
</dbReference>
<keyword evidence="9 15" id="KW-0808">Transferase</keyword>
<comment type="catalytic activity">
    <reaction evidence="14 15 17">
        <text>guanosine(37) in tRNA + S-adenosyl-L-methionine = N(1)-methylguanosine(37) in tRNA + S-adenosyl-L-homocysteine + H(+)</text>
        <dbReference type="Rhea" id="RHEA:36899"/>
        <dbReference type="Rhea" id="RHEA-COMP:10145"/>
        <dbReference type="Rhea" id="RHEA-COMP:10147"/>
        <dbReference type="ChEBI" id="CHEBI:15378"/>
        <dbReference type="ChEBI" id="CHEBI:57856"/>
        <dbReference type="ChEBI" id="CHEBI:59789"/>
        <dbReference type="ChEBI" id="CHEBI:73542"/>
        <dbReference type="ChEBI" id="CHEBI:74269"/>
        <dbReference type="EC" id="2.1.1.228"/>
    </reaction>
</comment>
<comment type="function">
    <text evidence="1 15 17">Specifically methylates guanosine-37 in various tRNAs.</text>
</comment>
<evidence type="ECO:0000256" key="11">
    <source>
        <dbReference type="ARBA" id="ARBA00022694"/>
    </source>
</evidence>
<dbReference type="PANTHER" id="PTHR46417">
    <property type="entry name" value="TRNA (GUANINE-N(1)-)-METHYLTRANSFERASE"/>
    <property type="match status" value="1"/>
</dbReference>
<evidence type="ECO:0000256" key="5">
    <source>
        <dbReference type="ARBA" id="ARBA00012807"/>
    </source>
</evidence>
<protein>
    <recommendedName>
        <fullName evidence="6 15">tRNA (guanine-N(1)-)-methyltransferase</fullName>
        <ecNumber evidence="5 15">2.1.1.228</ecNumber>
    </recommendedName>
    <alternativeName>
        <fullName evidence="12 15">M1G-methyltransferase</fullName>
    </alternativeName>
    <alternativeName>
        <fullName evidence="13 15">tRNA [GM37] methyltransferase</fullName>
    </alternativeName>
</protein>
<dbReference type="Gene3D" id="3.40.1280.10">
    <property type="match status" value="1"/>
</dbReference>
<evidence type="ECO:0000256" key="12">
    <source>
        <dbReference type="ARBA" id="ARBA00029736"/>
    </source>
</evidence>
<name>A0A1L3LS11_9HYPH</name>
<dbReference type="NCBIfam" id="NF000648">
    <property type="entry name" value="PRK00026.1"/>
    <property type="match status" value="1"/>
</dbReference>
<evidence type="ECO:0000256" key="16">
    <source>
        <dbReference type="PIRSR" id="PIRSR000386-1"/>
    </source>
</evidence>
<keyword evidence="8 15" id="KW-0489">Methyltransferase</keyword>
<dbReference type="NCBIfam" id="TIGR00088">
    <property type="entry name" value="trmD"/>
    <property type="match status" value="1"/>
</dbReference>
<dbReference type="Proteomes" id="UP000182306">
    <property type="component" value="Chromosome"/>
</dbReference>
<dbReference type="KEGG" id="same:SAMCFNEI73_Ch3628"/>
<evidence type="ECO:0000256" key="17">
    <source>
        <dbReference type="RuleBase" id="RU003464"/>
    </source>
</evidence>
<sequence>MPFRATVLTLYPEMFPGHLGVSLAGKALERGQWSIEAVQIRDFAGDKHRTVDDTPAGGGAGMVLKPDVLARAIDHVSADDERPRLLMSPRGRPLTQARVRELAAGPGAVIVCGRFEGVDQRVIDTRNLEEVSIGDYILSGGEPAALVLLDAVVRILPGVMGNDLSGVHESFEGGLLEHPHYTRPQVFEGHEIPAVLTSGNHGAVAKWRAAEARRLTAERRPDLLERDPKSGSRLSEESRANKDLEHDPVQPVKK</sequence>
<evidence type="ECO:0000256" key="10">
    <source>
        <dbReference type="ARBA" id="ARBA00022691"/>
    </source>
</evidence>
<comment type="similarity">
    <text evidence="3 15 17">Belongs to the RNA methyltransferase TrmD family.</text>
</comment>
<proteinExistence type="inferred from homology"/>
<dbReference type="HAMAP" id="MF_00605">
    <property type="entry name" value="TrmD"/>
    <property type="match status" value="1"/>
</dbReference>
<reference evidence="21 23" key="2">
    <citation type="submission" date="2019-03" db="EMBL/GenBank/DDBJ databases">
        <title>Genomic Encyclopedia of Type Strains, Phase IV (KMG-V): Genome sequencing to study the core and pangenomes of soil and plant-associated prokaryotes.</title>
        <authorList>
            <person name="Whitman W."/>
        </authorList>
    </citation>
    <scope>NUCLEOTIDE SEQUENCE [LARGE SCALE GENOMIC DNA]</scope>
    <source>
        <strain evidence="21 23">23C40</strain>
    </source>
</reference>
<keyword evidence="10 15" id="KW-0949">S-adenosyl-L-methionine</keyword>
<feature type="binding site" evidence="15 16">
    <location>
        <position position="113"/>
    </location>
    <ligand>
        <name>S-adenosyl-L-methionine</name>
        <dbReference type="ChEBI" id="CHEBI:59789"/>
    </ligand>
</feature>
<dbReference type="InterPro" id="IPR029028">
    <property type="entry name" value="Alpha/beta_knot_MTases"/>
</dbReference>
<feature type="compositionally biased region" description="Basic and acidic residues" evidence="18">
    <location>
        <begin position="217"/>
        <end position="248"/>
    </location>
</feature>
<dbReference type="PIRSF" id="PIRSF000386">
    <property type="entry name" value="tRNA_mtase"/>
    <property type="match status" value="1"/>
</dbReference>
<evidence type="ECO:0000256" key="1">
    <source>
        <dbReference type="ARBA" id="ARBA00002634"/>
    </source>
</evidence>
<keyword evidence="22" id="KW-1185">Reference proteome</keyword>
<evidence type="ECO:0000256" key="9">
    <source>
        <dbReference type="ARBA" id="ARBA00022679"/>
    </source>
</evidence>
<comment type="subunit">
    <text evidence="4 15 17">Homodimer.</text>
</comment>
<feature type="domain" description="tRNA methyltransferase TRMD/TRM10-type" evidence="19">
    <location>
        <begin position="4"/>
        <end position="225"/>
    </location>
</feature>
<evidence type="ECO:0000313" key="20">
    <source>
        <dbReference type="EMBL" id="APG92878.1"/>
    </source>
</evidence>
<evidence type="ECO:0000256" key="4">
    <source>
        <dbReference type="ARBA" id="ARBA00011738"/>
    </source>
</evidence>
<dbReference type="Gene3D" id="1.10.1270.20">
    <property type="entry name" value="tRNA(m1g37)methyltransferase, domain 2"/>
    <property type="match status" value="1"/>
</dbReference>
<dbReference type="RefSeq" id="WP_064252358.1">
    <property type="nucleotide sequence ID" value="NZ_CP013107.1"/>
</dbReference>
<evidence type="ECO:0000256" key="6">
    <source>
        <dbReference type="ARBA" id="ARBA00014679"/>
    </source>
</evidence>
<evidence type="ECO:0000256" key="13">
    <source>
        <dbReference type="ARBA" id="ARBA00033392"/>
    </source>
</evidence>
<organism evidence="20 22">
    <name type="scientific">Sinorhizobium americanum</name>
    <dbReference type="NCBI Taxonomy" id="194963"/>
    <lineage>
        <taxon>Bacteria</taxon>
        <taxon>Pseudomonadati</taxon>
        <taxon>Pseudomonadota</taxon>
        <taxon>Alphaproteobacteria</taxon>
        <taxon>Hyphomicrobiales</taxon>
        <taxon>Rhizobiaceae</taxon>
        <taxon>Sinorhizobium/Ensifer group</taxon>
        <taxon>Sinorhizobium</taxon>
    </lineage>
</organism>
<dbReference type="FunFam" id="3.40.1280.10:FF:000001">
    <property type="entry name" value="tRNA (guanine-N(1)-)-methyltransferase"/>
    <property type="match status" value="1"/>
</dbReference>
<dbReference type="PANTHER" id="PTHR46417:SF1">
    <property type="entry name" value="TRNA (GUANINE-N(1)-)-METHYLTRANSFERASE"/>
    <property type="match status" value="1"/>
</dbReference>
<dbReference type="Pfam" id="PF01746">
    <property type="entry name" value="tRNA_m1G_MT"/>
    <property type="match status" value="1"/>
</dbReference>
<evidence type="ECO:0000256" key="18">
    <source>
        <dbReference type="SAM" id="MobiDB-lite"/>
    </source>
</evidence>
<accession>A0A1L3LS11</accession>
<evidence type="ECO:0000256" key="14">
    <source>
        <dbReference type="ARBA" id="ARBA00047783"/>
    </source>
</evidence>
<feature type="binding site" evidence="15 16">
    <location>
        <begin position="133"/>
        <end position="138"/>
    </location>
    <ligand>
        <name>S-adenosyl-L-methionine</name>
        <dbReference type="ChEBI" id="CHEBI:59789"/>
    </ligand>
</feature>
<comment type="subcellular location">
    <subcellularLocation>
        <location evidence="2 15 17">Cytoplasm</location>
    </subcellularLocation>
</comment>
<feature type="region of interest" description="Disordered" evidence="18">
    <location>
        <begin position="217"/>
        <end position="254"/>
    </location>
</feature>
<dbReference type="GO" id="GO:0052906">
    <property type="term" value="F:tRNA (guanine(37)-N1)-methyltransferase activity"/>
    <property type="evidence" value="ECO:0007669"/>
    <property type="project" value="UniProtKB-UniRule"/>
</dbReference>
<evidence type="ECO:0000256" key="7">
    <source>
        <dbReference type="ARBA" id="ARBA00022490"/>
    </source>
</evidence>
<dbReference type="EC" id="2.1.1.228" evidence="5 15"/>
<evidence type="ECO:0000313" key="21">
    <source>
        <dbReference type="EMBL" id="TCN31857.1"/>
    </source>
</evidence>
<evidence type="ECO:0000256" key="15">
    <source>
        <dbReference type="HAMAP-Rule" id="MF_00605"/>
    </source>
</evidence>
<evidence type="ECO:0000256" key="2">
    <source>
        <dbReference type="ARBA" id="ARBA00004496"/>
    </source>
</evidence>
<evidence type="ECO:0000259" key="19">
    <source>
        <dbReference type="Pfam" id="PF01746"/>
    </source>
</evidence>
<dbReference type="EMBL" id="CP013107">
    <property type="protein sequence ID" value="APG92878.1"/>
    <property type="molecule type" value="Genomic_DNA"/>
</dbReference>
<dbReference type="GO" id="GO:0002939">
    <property type="term" value="P:tRNA N1-guanine methylation"/>
    <property type="evidence" value="ECO:0007669"/>
    <property type="project" value="TreeGrafter"/>
</dbReference>